<keyword evidence="1" id="KW-0812">Transmembrane</keyword>
<keyword evidence="1" id="KW-0472">Membrane</keyword>
<organism evidence="2 3">
    <name type="scientific">Serendipita indica (strain DSM 11827)</name>
    <name type="common">Root endophyte fungus</name>
    <name type="synonym">Piriformospora indica</name>
    <dbReference type="NCBI Taxonomy" id="1109443"/>
    <lineage>
        <taxon>Eukaryota</taxon>
        <taxon>Fungi</taxon>
        <taxon>Dikarya</taxon>
        <taxon>Basidiomycota</taxon>
        <taxon>Agaricomycotina</taxon>
        <taxon>Agaricomycetes</taxon>
        <taxon>Sebacinales</taxon>
        <taxon>Serendipitaceae</taxon>
        <taxon>Serendipita</taxon>
    </lineage>
</organism>
<feature type="transmembrane region" description="Helical" evidence="1">
    <location>
        <begin position="77"/>
        <end position="100"/>
    </location>
</feature>
<dbReference type="InParanoid" id="G4T6L2"/>
<name>G4T6L2_SERID</name>
<sequence>MTLGNWLVTVCLGALLLARVHALWMQRWILVALIAFFVLVFCGNFVFLAFVASKSVGLPNPFPRPFTGCIWFPMSRFLWVTFVTSGSFETICVILTAWKTWKPQNKKESPTLYLLFHDGILYYMCIISLKAFTLVSAFFPSTRAFASSNNDEHALLSDPYPAAALRPTARQSNAGVRFSAFLAGREPAGVLGKGQAAATTANSGTHKMSSQIW</sequence>
<dbReference type="OrthoDB" id="3341843at2759"/>
<dbReference type="EMBL" id="CAFZ01000007">
    <property type="protein sequence ID" value="CCA66878.1"/>
    <property type="molecule type" value="Genomic_DNA"/>
</dbReference>
<reference evidence="2 3" key="1">
    <citation type="journal article" date="2011" name="PLoS Pathog.">
        <title>Endophytic Life Strategies Decoded by Genome and Transcriptome Analyses of the Mutualistic Root Symbiont Piriformospora indica.</title>
        <authorList>
            <person name="Zuccaro A."/>
            <person name="Lahrmann U."/>
            <person name="Guldener U."/>
            <person name="Langen G."/>
            <person name="Pfiffi S."/>
            <person name="Biedenkopf D."/>
            <person name="Wong P."/>
            <person name="Samans B."/>
            <person name="Grimm C."/>
            <person name="Basiewicz M."/>
            <person name="Murat C."/>
            <person name="Martin F."/>
            <person name="Kogel K.H."/>
        </authorList>
    </citation>
    <scope>NUCLEOTIDE SEQUENCE [LARGE SCALE GENOMIC DNA]</scope>
    <source>
        <strain evidence="2 3">DSM 11827</strain>
    </source>
</reference>
<feature type="transmembrane region" description="Helical" evidence="1">
    <location>
        <begin position="120"/>
        <end position="139"/>
    </location>
</feature>
<protein>
    <submittedName>
        <fullName evidence="2">Uncharacterized protein</fullName>
    </submittedName>
</protein>
<evidence type="ECO:0000256" key="1">
    <source>
        <dbReference type="SAM" id="Phobius"/>
    </source>
</evidence>
<dbReference type="Proteomes" id="UP000007148">
    <property type="component" value="Unassembled WGS sequence"/>
</dbReference>
<dbReference type="AlphaFoldDB" id="G4T6L2"/>
<accession>G4T6L2</accession>
<feature type="transmembrane region" description="Helical" evidence="1">
    <location>
        <begin position="32"/>
        <end position="56"/>
    </location>
</feature>
<dbReference type="HOGENOM" id="CLU_112562_0_0_1"/>
<keyword evidence="3" id="KW-1185">Reference proteome</keyword>
<evidence type="ECO:0000313" key="3">
    <source>
        <dbReference type="Proteomes" id="UP000007148"/>
    </source>
</evidence>
<keyword evidence="1" id="KW-1133">Transmembrane helix</keyword>
<gene>
    <name evidence="2" type="ORF">PIIN_00718</name>
</gene>
<evidence type="ECO:0000313" key="2">
    <source>
        <dbReference type="EMBL" id="CCA66878.1"/>
    </source>
</evidence>
<proteinExistence type="predicted"/>
<comment type="caution">
    <text evidence="2">The sequence shown here is derived from an EMBL/GenBank/DDBJ whole genome shotgun (WGS) entry which is preliminary data.</text>
</comment>